<name>A0A174TXT8_9BACE</name>
<gene>
    <name evidence="2" type="primary">glcK_2</name>
    <name evidence="2" type="ORF">ERS852461_04380</name>
</gene>
<dbReference type="InterPro" id="IPR043129">
    <property type="entry name" value="ATPase_NBD"/>
</dbReference>
<dbReference type="PANTHER" id="PTHR18964:SF149">
    <property type="entry name" value="BIFUNCTIONAL UDP-N-ACETYLGLUCOSAMINE 2-EPIMERASE_N-ACETYLMANNOSAMINE KINASE"/>
    <property type="match status" value="1"/>
</dbReference>
<proteinExistence type="inferred from homology"/>
<evidence type="ECO:0000313" key="2">
    <source>
        <dbReference type="EMBL" id="CUQ15134.1"/>
    </source>
</evidence>
<dbReference type="GeneID" id="69589415"/>
<dbReference type="InterPro" id="IPR049874">
    <property type="entry name" value="ROK_cs"/>
</dbReference>
<dbReference type="Gene3D" id="3.30.420.40">
    <property type="match status" value="2"/>
</dbReference>
<sequence length="323" mass="33876">MKKKYAIGIDLGGTSVKYALIDNNGVFHFQEKLPSNADVSAEAVIGQLIKAVNEVKNFADAKGYTIAGIGIGTPGIVDCTNRIVLGGAENIQGWENLKLADRMEKESGLPTQLGNDANLMGLGETMYGAGNGATHVIFLTVGTGIGGAIVIDGKLFNGYANRGTELGHVPLIANGEPCACGSAGCLEHYASTAALVRRFSKRIAEAGISYPNEEINGELIVRLYKQGDKIAVESLEEHCDFLGHGIAGFINIFSPQRVVIGGGLSEAGDFYIQKVSEKALRYAIPDCAVNTEIMAASLGNKAGSIGAASLVFTQLSAPNLVRL</sequence>
<evidence type="ECO:0000313" key="3">
    <source>
        <dbReference type="Proteomes" id="UP000095606"/>
    </source>
</evidence>
<dbReference type="PANTHER" id="PTHR18964">
    <property type="entry name" value="ROK (REPRESSOR, ORF, KINASE) FAMILY"/>
    <property type="match status" value="1"/>
</dbReference>
<comment type="similarity">
    <text evidence="1">Belongs to the ROK (NagC/XylR) family.</text>
</comment>
<organism evidence="2 3">
    <name type="scientific">Bacteroides faecis</name>
    <dbReference type="NCBI Taxonomy" id="674529"/>
    <lineage>
        <taxon>Bacteria</taxon>
        <taxon>Pseudomonadati</taxon>
        <taxon>Bacteroidota</taxon>
        <taxon>Bacteroidia</taxon>
        <taxon>Bacteroidales</taxon>
        <taxon>Bacteroidaceae</taxon>
        <taxon>Bacteroides</taxon>
    </lineage>
</organism>
<dbReference type="SUPFAM" id="SSF53067">
    <property type="entry name" value="Actin-like ATPase domain"/>
    <property type="match status" value="1"/>
</dbReference>
<dbReference type="RefSeq" id="WP_055271197.1">
    <property type="nucleotide sequence ID" value="NZ_CABMFH010000027.1"/>
</dbReference>
<dbReference type="EC" id="2.7.1.2" evidence="2"/>
<accession>A0A174TXT8</accession>
<dbReference type="EMBL" id="CZAE01000027">
    <property type="protein sequence ID" value="CUQ15134.1"/>
    <property type="molecule type" value="Genomic_DNA"/>
</dbReference>
<protein>
    <submittedName>
        <fullName evidence="2">ROK family transcriptional repressor</fullName>
        <ecNumber evidence="2">2.7.1.2</ecNumber>
    </submittedName>
</protein>
<dbReference type="PROSITE" id="PS01125">
    <property type="entry name" value="ROK"/>
    <property type="match status" value="1"/>
</dbReference>
<keyword evidence="2" id="KW-0808">Transferase</keyword>
<dbReference type="Proteomes" id="UP000095606">
    <property type="component" value="Unassembled WGS sequence"/>
</dbReference>
<dbReference type="InterPro" id="IPR000600">
    <property type="entry name" value="ROK"/>
</dbReference>
<dbReference type="AlphaFoldDB" id="A0A174TXT8"/>
<dbReference type="Pfam" id="PF00480">
    <property type="entry name" value="ROK"/>
    <property type="match status" value="1"/>
</dbReference>
<reference evidence="2 3" key="1">
    <citation type="submission" date="2015-09" db="EMBL/GenBank/DDBJ databases">
        <authorList>
            <consortium name="Pathogen Informatics"/>
        </authorList>
    </citation>
    <scope>NUCLEOTIDE SEQUENCE [LARGE SCALE GENOMIC DNA]</scope>
    <source>
        <strain evidence="2 3">2789STDY5834846</strain>
    </source>
</reference>
<evidence type="ECO:0000256" key="1">
    <source>
        <dbReference type="ARBA" id="ARBA00006479"/>
    </source>
</evidence>
<dbReference type="CDD" id="cd24068">
    <property type="entry name" value="ASKHA_NBD_ROK_FnNanK-like"/>
    <property type="match status" value="1"/>
</dbReference>
<accession>A0A3E5G4H6</accession>
<dbReference type="GO" id="GO:0004340">
    <property type="term" value="F:glucokinase activity"/>
    <property type="evidence" value="ECO:0007669"/>
    <property type="project" value="UniProtKB-EC"/>
</dbReference>